<dbReference type="KEGG" id="vg:80531969"/>
<dbReference type="Gene3D" id="3.30.390.170">
    <property type="match status" value="1"/>
</dbReference>
<dbReference type="Pfam" id="PF05259">
    <property type="entry name" value="Herpes_UL1"/>
    <property type="match status" value="1"/>
</dbReference>
<feature type="domain" description="Herpesvirus glycoprotein L N-terminal" evidence="1">
    <location>
        <begin position="32"/>
        <end position="114"/>
    </location>
</feature>
<evidence type="ECO:0000313" key="3">
    <source>
        <dbReference type="Proteomes" id="UP000326033"/>
    </source>
</evidence>
<protein>
    <submittedName>
        <fullName evidence="2">Envelope glycoprotein L</fullName>
    </submittedName>
</protein>
<dbReference type="EMBL" id="MH036943">
    <property type="protein sequence ID" value="AVT50780.1"/>
    <property type="molecule type" value="Genomic_DNA"/>
</dbReference>
<gene>
    <name evidence="2" type="primary">UL1</name>
</gene>
<keyword evidence="2" id="KW-0261">Viral envelope protein</keyword>
<dbReference type="PROSITE" id="PS52024">
    <property type="entry name" value="GL_AHV"/>
    <property type="match status" value="1"/>
</dbReference>
<dbReference type="InterPro" id="IPR038311">
    <property type="entry name" value="Herpes_gL_N_sf"/>
</dbReference>
<dbReference type="RefSeq" id="YP_010794956.1">
    <property type="nucleotide sequence ID" value="NC_075563.1"/>
</dbReference>
<proteinExistence type="predicted"/>
<keyword evidence="3" id="KW-1185">Reference proteome</keyword>
<accession>A0A455JNZ4</accession>
<keyword evidence="2" id="KW-0946">Virion</keyword>
<dbReference type="GeneID" id="80531969"/>
<organism evidence="2 3">
    <name type="scientific">Cervid alphaherpesvirus 2</name>
    <dbReference type="NCBI Taxonomy" id="365327"/>
    <lineage>
        <taxon>Viruses</taxon>
        <taxon>Duplodnaviria</taxon>
        <taxon>Heunggongvirae</taxon>
        <taxon>Peploviricota</taxon>
        <taxon>Herviviricetes</taxon>
        <taxon>Herpesvirales</taxon>
        <taxon>Orthoherpesviridae</taxon>
        <taxon>Alphaherpesvirinae</taxon>
        <taxon>Varicellovirus</taxon>
        <taxon>Varicellovirus cervidalpha2</taxon>
    </lineage>
</organism>
<dbReference type="GO" id="GO:0019031">
    <property type="term" value="C:viral envelope"/>
    <property type="evidence" value="ECO:0007669"/>
    <property type="project" value="UniProtKB-KW"/>
</dbReference>
<evidence type="ECO:0000313" key="2">
    <source>
        <dbReference type="EMBL" id="AVT50780.1"/>
    </source>
</evidence>
<reference evidence="2 3" key="1">
    <citation type="submission" date="2018-03" db="EMBL/GenBank/DDBJ databases">
        <title>Cervid herpesvirus genomes.</title>
        <authorList>
            <person name="Das Neves C.G."/>
            <person name="Davison A.J."/>
        </authorList>
    </citation>
    <scope>NUCLEOTIDE SEQUENCE [LARGE SCALE GENOMIC DNA]</scope>
    <source>
        <strain evidence="2 3">Norway</strain>
    </source>
</reference>
<sequence>MALVPARARAWALLAALLWLSRASASGVAEAILASECGAASPIDSLRSQGPVAQGLLGVFLRGRCSPPEALLWYDDSDSPSWANPYVAARGLAEDIRRMLAGTPVYRDLAAQALESAFGLPHEVRAPLPPPPLGCIQPPRYHAPGPCHPGGNGR</sequence>
<dbReference type="Proteomes" id="UP000326033">
    <property type="component" value="Segment"/>
</dbReference>
<evidence type="ECO:0000259" key="1">
    <source>
        <dbReference type="Pfam" id="PF05259"/>
    </source>
</evidence>
<dbReference type="InterPro" id="IPR007923">
    <property type="entry name" value="Herpes_gL_N"/>
</dbReference>
<name>A0A455JNZ4_9ALPH</name>